<dbReference type="AlphaFoldDB" id="A0A166E643"/>
<proteinExistence type="predicted"/>
<sequence length="86" mass="9991">MIDNFEELKNKAVENKQGIKKEGLNIIIGDTEEQFRISGIGEKAVKIEKFVKYEDMIEALEQGREESLELMIKKVIEEFEPSDEEE</sequence>
<dbReference type="RefSeq" id="WP_067259480.1">
    <property type="nucleotide sequence ID" value="NZ_LWMW01000095.1"/>
</dbReference>
<keyword evidence="2" id="KW-1185">Reference proteome</keyword>
<dbReference type="PATRIC" id="fig|47311.3.peg.1028"/>
<reference evidence="1 2" key="1">
    <citation type="submission" date="2016-04" db="EMBL/GenBank/DDBJ databases">
        <title>Genome sequence of Methanobrevibacter cuticularis DSM 11139.</title>
        <authorList>
            <person name="Poehlein A."/>
            <person name="Seedorf H."/>
            <person name="Daniel R."/>
        </authorList>
    </citation>
    <scope>NUCLEOTIDE SEQUENCE [LARGE SCALE GENOMIC DNA]</scope>
    <source>
        <strain evidence="1 2">DSM 11139</strain>
    </source>
</reference>
<organism evidence="1 2">
    <name type="scientific">Methanobrevibacter cuticularis</name>
    <dbReference type="NCBI Taxonomy" id="47311"/>
    <lineage>
        <taxon>Archaea</taxon>
        <taxon>Methanobacteriati</taxon>
        <taxon>Methanobacteriota</taxon>
        <taxon>Methanomada group</taxon>
        <taxon>Methanobacteria</taxon>
        <taxon>Methanobacteriales</taxon>
        <taxon>Methanobacteriaceae</taxon>
        <taxon>Methanobrevibacter</taxon>
    </lineage>
</organism>
<protein>
    <submittedName>
        <fullName evidence="1">Uncharacterized protein</fullName>
    </submittedName>
</protein>
<evidence type="ECO:0000313" key="2">
    <source>
        <dbReference type="Proteomes" id="UP000077275"/>
    </source>
</evidence>
<dbReference type="OrthoDB" id="76400at2157"/>
<comment type="caution">
    <text evidence="1">The sequence shown here is derived from an EMBL/GenBank/DDBJ whole genome shotgun (WGS) entry which is preliminary data.</text>
</comment>
<evidence type="ECO:0000313" key="1">
    <source>
        <dbReference type="EMBL" id="KZX16320.1"/>
    </source>
</evidence>
<dbReference type="Proteomes" id="UP000077275">
    <property type="component" value="Unassembled WGS sequence"/>
</dbReference>
<dbReference type="EMBL" id="LWMW01000095">
    <property type="protein sequence ID" value="KZX16320.1"/>
    <property type="molecule type" value="Genomic_DNA"/>
</dbReference>
<gene>
    <name evidence="1" type="ORF">MBCUT_09330</name>
</gene>
<name>A0A166E643_9EURY</name>
<accession>A0A166E643</accession>